<feature type="region of interest" description="Disordered" evidence="1">
    <location>
        <begin position="923"/>
        <end position="989"/>
    </location>
</feature>
<dbReference type="InterPro" id="IPR011050">
    <property type="entry name" value="Pectin_lyase_fold/virulence"/>
</dbReference>
<gene>
    <name evidence="2" type="ORF">F0P96_14700</name>
</gene>
<feature type="compositionally biased region" description="Polar residues" evidence="1">
    <location>
        <begin position="923"/>
        <end position="938"/>
    </location>
</feature>
<evidence type="ECO:0000313" key="3">
    <source>
        <dbReference type="Proteomes" id="UP000326380"/>
    </source>
</evidence>
<feature type="region of interest" description="Disordered" evidence="1">
    <location>
        <begin position="2100"/>
        <end position="2122"/>
    </location>
</feature>
<keyword evidence="3" id="KW-1185">Reference proteome</keyword>
<accession>A0A7L5A0C6</accession>
<dbReference type="EMBL" id="VTWU01000005">
    <property type="protein sequence ID" value="KAA9331488.1"/>
    <property type="molecule type" value="Genomic_DNA"/>
</dbReference>
<comment type="caution">
    <text evidence="2">The sequence shown here is derived from an EMBL/GenBank/DDBJ whole genome shotgun (WGS) entry which is preliminary data.</text>
</comment>
<dbReference type="SMART" id="SM00710">
    <property type="entry name" value="PbH1"/>
    <property type="match status" value="16"/>
</dbReference>
<protein>
    <submittedName>
        <fullName evidence="2">T9SS type A sorting domain-containing protein</fullName>
    </submittedName>
</protein>
<reference evidence="2 3" key="1">
    <citation type="submission" date="2019-09" db="EMBL/GenBank/DDBJ databases">
        <title>Genome sequence of Hymenobacter sp. M3.</title>
        <authorList>
            <person name="Srinivasan S."/>
        </authorList>
    </citation>
    <scope>NUCLEOTIDE SEQUENCE [LARGE SCALE GENOMIC DNA]</scope>
    <source>
        <strain evidence="2 3">M3</strain>
    </source>
</reference>
<evidence type="ECO:0000256" key="1">
    <source>
        <dbReference type="SAM" id="MobiDB-lite"/>
    </source>
</evidence>
<dbReference type="Gene3D" id="2.160.20.10">
    <property type="entry name" value="Single-stranded right-handed beta-helix, Pectin lyase-like"/>
    <property type="match status" value="1"/>
</dbReference>
<dbReference type="InterPro" id="IPR006626">
    <property type="entry name" value="PbH1"/>
</dbReference>
<dbReference type="Proteomes" id="UP000326380">
    <property type="component" value="Unassembled WGS sequence"/>
</dbReference>
<dbReference type="InterPro" id="IPR012334">
    <property type="entry name" value="Pectin_lyas_fold"/>
</dbReference>
<evidence type="ECO:0000313" key="2">
    <source>
        <dbReference type="EMBL" id="KAA9331488.1"/>
    </source>
</evidence>
<feature type="compositionally biased region" description="Low complexity" evidence="1">
    <location>
        <begin position="2100"/>
        <end position="2111"/>
    </location>
</feature>
<proteinExistence type="predicted"/>
<sequence>MPTSLPRKKPIGLLGAAWHTGLGWLLCLSLLLPFGANAQSGIYEGYVVLNANGSGNTFYDMVPSTTTANPDFTGSLGTFTPAQSLVLSGAQLKTFKNLATDDVQSARLQYRVYLGTGAGSGAFTAINLPFDGNIGGAGAGFQNQQWTNTSNTANLLAGLPNGTYTLEVYGEASTTPGGTVFYSNSGANYKATFTVSNPSTALINESFEGGFGSFTTVLNGSATNKWFTGTAAGATQGSAAAYISNDPAGATHTYTSSTAGGSEVVHFYQDVAIPAGQTLVSLSFDWKNNGENNFDYLRVSYAPTSFTPTVGTSRIAPGTAISGTGTGTPTIIVDNLRGQSSGFVVSTSTLPTSTAGTTIRLIFTWVNDNASANQPPAAVDNVVLTSRAPLLLSGQYTIDNTVATGGRNFQTWTAAVAALNEGLGGAVTFNVTSGQTFNEAPLTITATGTASNTITFQKSGPAANPVVQGTGGTGSTDAVITLNGSDYVTITSIDLKDNTANATATTKMERGLWLNALSGTDGCQFVTYQNGTITLDKTNANGPVGIYTLSSATAAGGANSNLSVLNSTIQNALRGIQLNGGSTALDQNTTIQNTTITNLSPTGSTAASGIDFNAQNLLTISNNTLNTFSAAASTGPLYGLSNLTTASTNLTISGNTITGFTSALASSGFGVVGIDFSVASTGNISNNTITQLSCSATATGLYGIASTSTTSRFNVFDNKINNLTLTSTASNTAGLEGIDVATPSGQTVNIYRNYIHTLIHSGSSTNNTYGIRLQNGSGAANTVCNIYNNLIANLRADASSSNPGVRGIAISVGNVVNVYYNTVYLSGTATNTSHQSAALNATTGMNSLDYRNNILVNKYVLAAGATGTSRAVAFYRTSAAVTTLATTSNNNLLYGTTALYYDGTNSATTLAQYRLLVNGGTVSTPRESAAVTESTTPFVSAADPHLTPGGSTQAEGGAQPLTGGSQSGLAVADDYDQNPRNATTPDIGADEGAFTAIDLTAPLITIGTPLTNTTSTTGPTLTNVTITDASGVNVTAGTAPRLYYKLSTDANTFNDNTSTTAGFKYVEATGTTSPFSFVLDYSRLPGNVGGALPAGTTIQYFVVAQDLAGSPNVGISSPNTFAATPASVALTSAAFPIGGTLPSYSIQASFSGTVNVGPGQTYTSLTAAGGLFQALNGGILTGNLTVLITGDITTEDGSNVLNPPTEQGTGSYTIRVQPSAPTLRTITGWAATGTGSPSNGVTLNGADRVIFDGRFDQTGTDKFLLFRNANVNGVVFNLIQDATNNVIQYVVAEGAGTLLSNGVITFGSSSSTAVFNGVTAGVTGNDNNQVLNCDIRDLSNVATSQPGQGVYSVTTSTISNSGNTISGCNIFNFTFQGFGVATGTGGSNWTISNNSFYSTGPAAVLTATGLNVINLNFASSVTGIVVSGNYIGGSQPQAGGAAWVNSSPNGVVKGIRLVAAGTSNAPSVSISGNVVRNFTLSGGGSSASFIGIDATQSSLDNTSYSISGNTVSNITSNSTQSGGIGSIGLVGIAATTNASASTAQLVTGNTVSDLDLNPAVASTPNIYVTGIQTRTSTVNTGTISRNRVYNLTNSGTAATAGVVGIALNGGSWTVANNQVTLGNTSAAVSSLSNAPIIIGILNNTSLITTENFYFNSALVNGTAGTGAVKTYAFRMSGTAGSLLRNNVLVNVRTGGTGGHFAIGVPGSATFPGSVNSNYNNLYAAVAGQTAENNATALTFAAWQAQTGSPDANSKNSNAKFVDPSAGNLNLDPTTNCQLNNAGLAVAGVNGEFDNAATDRQTTPDIGSDEFSYTQQLAAFAGPTTQQVCTGGSATLTVNSAGNGGLFTVVYSNGTAQTTVNNATAGQAITVPLVGASTTYTLVSVTDAYGCSLGVSGSANTVTLNETTTTTWTGSASTDWFSSANWTNCVPSAAVDAVVPSGTANKPALGAGAAAVRTLTFAGDAKLAMTGGTLSVSGNWTRTGTGATSAFSGGTVAFVGSTAQQLTDAVSFFDLTVNKPGDTLRLAANQNVAGTLSLSGGILKTYTPATTYQVNLAGSLTETASSYVLGNVVVAATLSTDGSTSNFGGVGLTLTAHGNGTTTALPGPTTVTRSTGKPVYGTGANSTNASIRRQFAVVPTTDTNLNVDLVFGYADSGYELNGLAENRLALYSAATAAGPWRPEGGNRDTGANTVTKLGLDHLSVWTLGSLDTPLPVSLTSFEAKRDGTNAVVTWATAQEKNSRGFEVQVSADGVNYRTLGFVASESPNSSGPRSYRFIDREAGKLGLRYYRLRQFDFDGKDAFFGPRTLQFEAPAQLGLAAYPTRFGSQLTVEVSSPTAAHTTVELLDAVGRVLLRQPAELVPGLQQLPLRRVEQLATGTYLLRLTATGQTRTVRVVKE</sequence>
<dbReference type="RefSeq" id="WP_151079666.1">
    <property type="nucleotide sequence ID" value="NZ_CP047647.1"/>
</dbReference>
<name>A0A7L5A0C6_9BACT</name>
<dbReference type="SUPFAM" id="SSF51126">
    <property type="entry name" value="Pectin lyase-like"/>
    <property type="match status" value="1"/>
</dbReference>
<organism evidence="2 3">
    <name type="scientific">Hymenobacter busanensis</name>
    <dbReference type="NCBI Taxonomy" id="2607656"/>
    <lineage>
        <taxon>Bacteria</taxon>
        <taxon>Pseudomonadati</taxon>
        <taxon>Bacteroidota</taxon>
        <taxon>Cytophagia</taxon>
        <taxon>Cytophagales</taxon>
        <taxon>Hymenobacteraceae</taxon>
        <taxon>Hymenobacter</taxon>
    </lineage>
</organism>